<dbReference type="EMBL" id="VEPZ02000979">
    <property type="protein sequence ID" value="KAE8705800.1"/>
    <property type="molecule type" value="Genomic_DNA"/>
</dbReference>
<comment type="subunit">
    <text evidence="4">Interacts with the GTPase NUG2.</text>
</comment>
<dbReference type="Gene3D" id="3.30.190.20">
    <property type="match status" value="2"/>
</dbReference>
<dbReference type="SUPFAM" id="SSF56808">
    <property type="entry name" value="Ribosomal protein L1"/>
    <property type="match status" value="1"/>
</dbReference>
<comment type="caution">
    <text evidence="5">The sequence shown here is derived from an EMBL/GenBank/DDBJ whole genome shotgun (WGS) entry which is preliminary data.</text>
</comment>
<dbReference type="FunFam" id="3.40.50.790:FF:000002">
    <property type="entry name" value="Ribosomal protein"/>
    <property type="match status" value="1"/>
</dbReference>
<evidence type="ECO:0000256" key="3">
    <source>
        <dbReference type="ARBA" id="ARBA00023274"/>
    </source>
</evidence>
<dbReference type="CDD" id="cd00403">
    <property type="entry name" value="Ribosomal_L1"/>
    <property type="match status" value="1"/>
</dbReference>
<comment type="similarity">
    <text evidence="1">Belongs to the universal ribosomal protein uL1 family.</text>
</comment>
<proteinExistence type="inferred from homology"/>
<name>A0A6A3AMG9_HIBSY</name>
<evidence type="ECO:0000256" key="4">
    <source>
        <dbReference type="ARBA" id="ARBA00062612"/>
    </source>
</evidence>
<dbReference type="AlphaFoldDB" id="A0A6A3AMG9"/>
<evidence type="ECO:0000256" key="2">
    <source>
        <dbReference type="ARBA" id="ARBA00022980"/>
    </source>
</evidence>
<dbReference type="Proteomes" id="UP000436088">
    <property type="component" value="Unassembled WGS sequence"/>
</dbReference>
<dbReference type="FunFam" id="3.30.190.20:FF:000009">
    <property type="entry name" value="Ribosomal protein L10a"/>
    <property type="match status" value="1"/>
</dbReference>
<evidence type="ECO:0000256" key="1">
    <source>
        <dbReference type="ARBA" id="ARBA00010531"/>
    </source>
</evidence>
<dbReference type="GO" id="GO:1990904">
    <property type="term" value="C:ribonucleoprotein complex"/>
    <property type="evidence" value="ECO:0007669"/>
    <property type="project" value="UniProtKB-KW"/>
</dbReference>
<organism evidence="5 6">
    <name type="scientific">Hibiscus syriacus</name>
    <name type="common">Rose of Sharon</name>
    <dbReference type="NCBI Taxonomy" id="106335"/>
    <lineage>
        <taxon>Eukaryota</taxon>
        <taxon>Viridiplantae</taxon>
        <taxon>Streptophyta</taxon>
        <taxon>Embryophyta</taxon>
        <taxon>Tracheophyta</taxon>
        <taxon>Spermatophyta</taxon>
        <taxon>Magnoliopsida</taxon>
        <taxon>eudicotyledons</taxon>
        <taxon>Gunneridae</taxon>
        <taxon>Pentapetalae</taxon>
        <taxon>rosids</taxon>
        <taxon>malvids</taxon>
        <taxon>Malvales</taxon>
        <taxon>Malvaceae</taxon>
        <taxon>Malvoideae</taxon>
        <taxon>Hibiscus</taxon>
    </lineage>
</organism>
<dbReference type="PANTHER" id="PTHR23105">
    <property type="entry name" value="RIBOSOMAL PROTEIN L7AE FAMILY MEMBER"/>
    <property type="match status" value="1"/>
</dbReference>
<dbReference type="InterPro" id="IPR023674">
    <property type="entry name" value="Ribosomal_uL1-like"/>
</dbReference>
<gene>
    <name evidence="5" type="ORF">F3Y22_tig00110418pilonHSYRG00315</name>
</gene>
<accession>A0A6A3AMG9</accession>
<dbReference type="Pfam" id="PF00687">
    <property type="entry name" value="Ribosomal_L1"/>
    <property type="match status" value="1"/>
</dbReference>
<protein>
    <submittedName>
        <fullName evidence="5">60S ribosomal protein L10a</fullName>
    </submittedName>
</protein>
<dbReference type="FunFam" id="3.30.190.20:FF:000006">
    <property type="entry name" value="Ribosomal protein"/>
    <property type="match status" value="1"/>
</dbReference>
<evidence type="ECO:0000313" key="6">
    <source>
        <dbReference type="Proteomes" id="UP000436088"/>
    </source>
</evidence>
<dbReference type="InterPro" id="IPR050257">
    <property type="entry name" value="eL8/uL1-like"/>
</dbReference>
<dbReference type="InterPro" id="IPR028364">
    <property type="entry name" value="Ribosomal_uL1/biogenesis"/>
</dbReference>
<sequence length="363" mass="40302">MSKLQSDALREAISTVVAQSNEKQRKFTETIELQIGLKNYDPQKDKRFSGSVKLPHIPRPKMKICMLGDAQHVEEAEKIGLDYMDVEALKKLNKNKKLVKKLAKKYHAFLASESVIKQIPRLLGPGLNKAGQYSLQSLVAPVINNLFRKFPTLVTHQELLESKVNETKAMVKFQLKKVLCMGVAVGNVAMEEKQIFQNVQMSVNFLVSLLKKNWQNPALPIDLLSCCHFDLLVIKRSSVFSPLAHVCEIVGDFPSLSFLLRRCSASPLSTSRIIFLSPSLHACLSPSNTPHNSASTVEQIPTAFENPRSHMPSLFQITPQDAYPSIASLAPFVLIFIQSLGGAFKCCDFRLSTVVLAIAVSLA</sequence>
<keyword evidence="2 5" id="KW-0689">Ribosomal protein</keyword>
<reference evidence="5" key="1">
    <citation type="submission" date="2019-09" db="EMBL/GenBank/DDBJ databases">
        <title>Draft genome information of white flower Hibiscus syriacus.</title>
        <authorList>
            <person name="Kim Y.-M."/>
        </authorList>
    </citation>
    <scope>NUCLEOTIDE SEQUENCE [LARGE SCALE GENOMIC DNA]</scope>
    <source>
        <strain evidence="5">YM2019G1</strain>
    </source>
</reference>
<dbReference type="GO" id="GO:0005840">
    <property type="term" value="C:ribosome"/>
    <property type="evidence" value="ECO:0007669"/>
    <property type="project" value="UniProtKB-KW"/>
</dbReference>
<dbReference type="GO" id="GO:0003723">
    <property type="term" value="F:RNA binding"/>
    <property type="evidence" value="ECO:0007669"/>
    <property type="project" value="InterPro"/>
</dbReference>
<keyword evidence="6" id="KW-1185">Reference proteome</keyword>
<keyword evidence="3" id="KW-0687">Ribonucleoprotein</keyword>
<evidence type="ECO:0000313" key="5">
    <source>
        <dbReference type="EMBL" id="KAE8705800.1"/>
    </source>
</evidence>